<dbReference type="AlphaFoldDB" id="A0A6N4ST25"/>
<dbReference type="EMBL" id="CP000383">
    <property type="protein sequence ID" value="ABG59613.1"/>
    <property type="molecule type" value="Genomic_DNA"/>
</dbReference>
<feature type="domain" description="Zinc-ribbon" evidence="1">
    <location>
        <begin position="3"/>
        <end position="94"/>
    </location>
</feature>
<name>A0A6N4ST25_CYTH3</name>
<keyword evidence="3" id="KW-1185">Reference proteome</keyword>
<dbReference type="KEGG" id="chu:CHU_2355"/>
<dbReference type="Proteomes" id="UP000001822">
    <property type="component" value="Chromosome"/>
</dbReference>
<reference evidence="2 3" key="1">
    <citation type="journal article" date="2007" name="Appl. Environ. Microbiol.">
        <title>Genome sequence of the cellulolytic gliding bacterium Cytophaga hutchinsonii.</title>
        <authorList>
            <person name="Xie G."/>
            <person name="Bruce D.C."/>
            <person name="Challacombe J.F."/>
            <person name="Chertkov O."/>
            <person name="Detter J.C."/>
            <person name="Gilna P."/>
            <person name="Han C.S."/>
            <person name="Lucas S."/>
            <person name="Misra M."/>
            <person name="Myers G.L."/>
            <person name="Richardson P."/>
            <person name="Tapia R."/>
            <person name="Thayer N."/>
            <person name="Thompson L.S."/>
            <person name="Brettin T.S."/>
            <person name="Henrissat B."/>
            <person name="Wilson D.B."/>
            <person name="McBride M.J."/>
        </authorList>
    </citation>
    <scope>NUCLEOTIDE SEQUENCE [LARGE SCALE GENOMIC DNA]</scope>
    <source>
        <strain evidence="3">ATCC 33406 / DSM 1761 / CIP 103989 / NBRC 15051 / NCIMB 9469 / D465</strain>
    </source>
</reference>
<evidence type="ECO:0000313" key="2">
    <source>
        <dbReference type="EMBL" id="ABG59613.1"/>
    </source>
</evidence>
<accession>A0A6N4ST25</accession>
<sequence>MKLYSCGNCGNSLYFENSLCLHCNHPVGFDSRQLSMVTLQKNEGTLTFSDVINHSPYKYCLNTQHGNCNWLIPADSPFTYCLACDLNRTIPPLENLENHARWSKIEFAKHRLIYSLLRLNLPVEKKINNSISGIAFDFMVDLSPDEKVMTGHDLGVITLNVDEADEAERTKHKLDLGEKYRTLLGHFRHEIGHYYWDLLIQNSPQLADFRRIFGDETYDYDQALLNYYSTVPAADWQNKFISVYASSHPWEDWAETWAHYMHLMDTLETAYFFGVSLNTVHLSKNSITTAITVDPYTVSDFTVLFNMWVPLTFAVNNLNRSMGYTDFYPFVISEKIVEKLSFIHEVCKVNRTVQ</sequence>
<dbReference type="Pfam" id="PF15887">
    <property type="entry name" value="Peptidase_Mx"/>
    <property type="match status" value="1"/>
</dbReference>
<dbReference type="OrthoDB" id="256753at2"/>
<protein>
    <recommendedName>
        <fullName evidence="1">Zinc-ribbon domain-containing protein</fullName>
    </recommendedName>
</protein>
<proteinExistence type="predicted"/>
<organism evidence="2 3">
    <name type="scientific">Cytophaga hutchinsonii (strain ATCC 33406 / DSM 1761 / CIP 103989 / NBRC 15051 / NCIMB 9469 / D465)</name>
    <dbReference type="NCBI Taxonomy" id="269798"/>
    <lineage>
        <taxon>Bacteria</taxon>
        <taxon>Pseudomonadati</taxon>
        <taxon>Bacteroidota</taxon>
        <taxon>Cytophagia</taxon>
        <taxon>Cytophagales</taxon>
        <taxon>Cytophagaceae</taxon>
        <taxon>Cytophaga</taxon>
    </lineage>
</organism>
<dbReference type="Pfam" id="PF10005">
    <property type="entry name" value="Zn_ribbon_DZR_6"/>
    <property type="match status" value="1"/>
</dbReference>
<dbReference type="RefSeq" id="WP_011585727.1">
    <property type="nucleotide sequence ID" value="NC_008255.1"/>
</dbReference>
<dbReference type="InterPro" id="IPR031321">
    <property type="entry name" value="UCP012641"/>
</dbReference>
<evidence type="ECO:0000259" key="1">
    <source>
        <dbReference type="Pfam" id="PF10005"/>
    </source>
</evidence>
<dbReference type="PIRSF" id="PIRSF012641">
    <property type="entry name" value="UCP012641"/>
    <property type="match status" value="1"/>
</dbReference>
<dbReference type="InterPro" id="IPR011201">
    <property type="entry name" value="Zinc-ribbon_6_bact"/>
</dbReference>
<dbReference type="Gene3D" id="3.40.390.70">
    <property type="match status" value="1"/>
</dbReference>
<gene>
    <name evidence="2" type="ordered locus">CHU_2355</name>
</gene>
<evidence type="ECO:0000313" key="3">
    <source>
        <dbReference type="Proteomes" id="UP000001822"/>
    </source>
</evidence>